<gene>
    <name evidence="2" type="ORF">ACFYM3_34320</name>
</gene>
<dbReference type="SUPFAM" id="SSF54427">
    <property type="entry name" value="NTF2-like"/>
    <property type="match status" value="1"/>
</dbReference>
<comment type="caution">
    <text evidence="2">The sequence shown here is derived from an EMBL/GenBank/DDBJ whole genome shotgun (WGS) entry which is preliminary data.</text>
</comment>
<dbReference type="InterPro" id="IPR032710">
    <property type="entry name" value="NTF2-like_dom_sf"/>
</dbReference>
<dbReference type="EMBL" id="JBIAFP010000026">
    <property type="protein sequence ID" value="MFE9229583.1"/>
    <property type="molecule type" value="Genomic_DNA"/>
</dbReference>
<dbReference type="Proteomes" id="UP001601288">
    <property type="component" value="Unassembled WGS sequence"/>
</dbReference>
<keyword evidence="3" id="KW-1185">Reference proteome</keyword>
<reference evidence="2 3" key="1">
    <citation type="submission" date="2024-10" db="EMBL/GenBank/DDBJ databases">
        <title>The Natural Products Discovery Center: Release of the First 8490 Sequenced Strains for Exploring Actinobacteria Biosynthetic Diversity.</title>
        <authorList>
            <person name="Kalkreuter E."/>
            <person name="Kautsar S.A."/>
            <person name="Yang D."/>
            <person name="Bader C.D."/>
            <person name="Teijaro C.N."/>
            <person name="Fluegel L."/>
            <person name="Davis C.M."/>
            <person name="Simpson J.R."/>
            <person name="Lauterbach L."/>
            <person name="Steele A.D."/>
            <person name="Gui C."/>
            <person name="Meng S."/>
            <person name="Li G."/>
            <person name="Viehrig K."/>
            <person name="Ye F."/>
            <person name="Su P."/>
            <person name="Kiefer A.F."/>
            <person name="Nichols A."/>
            <person name="Cepeda A.J."/>
            <person name="Yan W."/>
            <person name="Fan B."/>
            <person name="Jiang Y."/>
            <person name="Adhikari A."/>
            <person name="Zheng C.-J."/>
            <person name="Schuster L."/>
            <person name="Cowan T.M."/>
            <person name="Smanski M.J."/>
            <person name="Chevrette M.G."/>
            <person name="De Carvalho L.P.S."/>
            <person name="Shen B."/>
        </authorList>
    </citation>
    <scope>NUCLEOTIDE SEQUENCE [LARGE SCALE GENOMIC DNA]</scope>
    <source>
        <strain evidence="2 3">NPDC007066</strain>
    </source>
</reference>
<dbReference type="RefSeq" id="WP_358286959.1">
    <property type="nucleotide sequence ID" value="NZ_JBEYGJ010000028.1"/>
</dbReference>
<protein>
    <submittedName>
        <fullName evidence="2">Nuclear transport factor 2 family protein</fullName>
    </submittedName>
</protein>
<organism evidence="2 3">
    <name type="scientific">Streptomyces massasporeus</name>
    <dbReference type="NCBI Taxonomy" id="67324"/>
    <lineage>
        <taxon>Bacteria</taxon>
        <taxon>Bacillati</taxon>
        <taxon>Actinomycetota</taxon>
        <taxon>Actinomycetes</taxon>
        <taxon>Kitasatosporales</taxon>
        <taxon>Streptomycetaceae</taxon>
        <taxon>Streptomyces</taxon>
    </lineage>
</organism>
<dbReference type="InterPro" id="IPR037401">
    <property type="entry name" value="SnoaL-like"/>
</dbReference>
<feature type="domain" description="SnoaL-like" evidence="1">
    <location>
        <begin position="17"/>
        <end position="125"/>
    </location>
</feature>
<dbReference type="CDD" id="cd00531">
    <property type="entry name" value="NTF2_like"/>
    <property type="match status" value="1"/>
</dbReference>
<accession>A0ABW6LME2</accession>
<sequence>MSPDATVSPAFLRRFATEWLAAWNSHDTEQVLALTHPDVTWDDTVFWTEVIHGREALRGYVDRIWRAMPDVSFDEVQLFTAPEDGRAVVLFRQEGSGPPQLDASRRFSTHGCDVFLEFTDGLLSRYLAQYEINDMMRQLGALPPRNGKIGGAYLLSLLGAGQG</sequence>
<name>A0ABW6LME2_9ACTN</name>
<proteinExistence type="predicted"/>
<dbReference type="Gene3D" id="3.10.450.50">
    <property type="match status" value="1"/>
</dbReference>
<dbReference type="Pfam" id="PF12680">
    <property type="entry name" value="SnoaL_2"/>
    <property type="match status" value="1"/>
</dbReference>
<evidence type="ECO:0000313" key="2">
    <source>
        <dbReference type="EMBL" id="MFE9229583.1"/>
    </source>
</evidence>
<evidence type="ECO:0000313" key="3">
    <source>
        <dbReference type="Proteomes" id="UP001601288"/>
    </source>
</evidence>
<evidence type="ECO:0000259" key="1">
    <source>
        <dbReference type="Pfam" id="PF12680"/>
    </source>
</evidence>